<evidence type="ECO:0000313" key="8">
    <source>
        <dbReference type="Proteomes" id="UP000829196"/>
    </source>
</evidence>
<feature type="transmembrane region" description="Helical" evidence="6">
    <location>
        <begin position="165"/>
        <end position="186"/>
    </location>
</feature>
<feature type="transmembrane region" description="Helical" evidence="6">
    <location>
        <begin position="141"/>
        <end position="159"/>
    </location>
</feature>
<keyword evidence="3 6" id="KW-0812">Transmembrane</keyword>
<dbReference type="Proteomes" id="UP000829196">
    <property type="component" value="Unassembled WGS sequence"/>
</dbReference>
<keyword evidence="4 6" id="KW-1133">Transmembrane helix</keyword>
<proteinExistence type="inferred from homology"/>
<feature type="transmembrane region" description="Helical" evidence="6">
    <location>
        <begin position="101"/>
        <end position="120"/>
    </location>
</feature>
<dbReference type="Pfam" id="PF00860">
    <property type="entry name" value="Xan_ur_permease"/>
    <property type="match status" value="2"/>
</dbReference>
<reference evidence="7" key="1">
    <citation type="journal article" date="2022" name="Front. Genet.">
        <title>Chromosome-Scale Assembly of the Dendrobium nobile Genome Provides Insights Into the Molecular Mechanism of the Biosynthesis of the Medicinal Active Ingredient of Dendrobium.</title>
        <authorList>
            <person name="Xu Q."/>
            <person name="Niu S.-C."/>
            <person name="Li K.-L."/>
            <person name="Zheng P.-J."/>
            <person name="Zhang X.-J."/>
            <person name="Jia Y."/>
            <person name="Liu Y."/>
            <person name="Niu Y.-X."/>
            <person name="Yu L.-H."/>
            <person name="Chen D.-F."/>
            <person name="Zhang G.-Q."/>
        </authorList>
    </citation>
    <scope>NUCLEOTIDE SEQUENCE</scope>
    <source>
        <tissue evidence="7">Leaf</tissue>
    </source>
</reference>
<feature type="transmembrane region" description="Helical" evidence="6">
    <location>
        <begin position="376"/>
        <end position="392"/>
    </location>
</feature>
<gene>
    <name evidence="7" type="ORF">KFK09_011577</name>
</gene>
<dbReference type="EMBL" id="JAGYWB010000009">
    <property type="protein sequence ID" value="KAI0510961.1"/>
    <property type="molecule type" value="Genomic_DNA"/>
</dbReference>
<feature type="transmembrane region" description="Helical" evidence="6">
    <location>
        <begin position="290"/>
        <end position="311"/>
    </location>
</feature>
<keyword evidence="8" id="KW-1185">Reference proteome</keyword>
<dbReference type="GO" id="GO:0022857">
    <property type="term" value="F:transmembrane transporter activity"/>
    <property type="evidence" value="ECO:0007669"/>
    <property type="project" value="InterPro"/>
</dbReference>
<feature type="transmembrane region" description="Helical" evidence="6">
    <location>
        <begin position="224"/>
        <end position="247"/>
    </location>
</feature>
<dbReference type="GO" id="GO:0016020">
    <property type="term" value="C:membrane"/>
    <property type="evidence" value="ECO:0007669"/>
    <property type="project" value="UniProtKB-SubCell"/>
</dbReference>
<comment type="subcellular location">
    <subcellularLocation>
        <location evidence="1">Membrane</location>
        <topology evidence="1">Multi-pass membrane protein</topology>
    </subcellularLocation>
</comment>
<feature type="transmembrane region" description="Helical" evidence="6">
    <location>
        <begin position="77"/>
        <end position="95"/>
    </location>
</feature>
<evidence type="ECO:0000256" key="3">
    <source>
        <dbReference type="ARBA" id="ARBA00022692"/>
    </source>
</evidence>
<organism evidence="7 8">
    <name type="scientific">Dendrobium nobile</name>
    <name type="common">Orchid</name>
    <dbReference type="NCBI Taxonomy" id="94219"/>
    <lineage>
        <taxon>Eukaryota</taxon>
        <taxon>Viridiplantae</taxon>
        <taxon>Streptophyta</taxon>
        <taxon>Embryophyta</taxon>
        <taxon>Tracheophyta</taxon>
        <taxon>Spermatophyta</taxon>
        <taxon>Magnoliopsida</taxon>
        <taxon>Liliopsida</taxon>
        <taxon>Asparagales</taxon>
        <taxon>Orchidaceae</taxon>
        <taxon>Epidendroideae</taxon>
        <taxon>Malaxideae</taxon>
        <taxon>Dendrobiinae</taxon>
        <taxon>Dendrobium</taxon>
    </lineage>
</organism>
<evidence type="ECO:0000256" key="1">
    <source>
        <dbReference type="ARBA" id="ARBA00004141"/>
    </source>
</evidence>
<evidence type="ECO:0000256" key="2">
    <source>
        <dbReference type="ARBA" id="ARBA00008821"/>
    </source>
</evidence>
<feature type="transmembrane region" description="Helical" evidence="6">
    <location>
        <begin position="193"/>
        <end position="212"/>
    </location>
</feature>
<comment type="caution">
    <text evidence="7">The sequence shown here is derived from an EMBL/GenBank/DDBJ whole genome shotgun (WGS) entry which is preliminary data.</text>
</comment>
<feature type="transmembrane region" description="Helical" evidence="6">
    <location>
        <begin position="331"/>
        <end position="364"/>
    </location>
</feature>
<dbReference type="AlphaFoldDB" id="A0A8T3BG73"/>
<name>A0A8T3BG73_DENNO</name>
<keyword evidence="5 6" id="KW-0472">Membrane</keyword>
<protein>
    <recommendedName>
        <fullName evidence="9">Nucleobase-ascorbate transporter 6</fullName>
    </recommendedName>
</protein>
<sequence length="482" mass="52800">MAGGGGAAPAPKADDLVPHPVKDQLPNVSYCITSPPPWPEAILLGFQHYLVVLGTTVIIPTALVPQMGGGNDEKARVIQTLLFVAGINTLLQSFFGTRLPAVIGGSYTFVAPTISIILAGRYSDIADPHRKFLRIMRGTQGALIVASTLQIIVGFSGLWRNVTRFLSPLSAVPIVALAGFGLYELGFPAVAKCVEIGLPTIIILVFISQYMPHAVHAEKPVFDRFAVIFSVAIVWLYAYFLTIGGAYKHTPPKTQSHCRTDRSGLVSTAPWIRVPYPFQWGAPSFDAGEAFAMMAAAFVGLVESTGTFIAVSRYASATPLPPSVLSRGIGWQFGAVFASIPLPIFAALYCIFFAYVGSCGLSFLQFCNLNSFRTKFILGFSLFMGLSVPQYFNEYTAVAGYGPVHTSARWFNDIINIIFSSKPFVAGVVAFFLDNTLHRHHSAIKKDRGYHWWDKFRSFKTDNRSEEFYSLPFNLNKFFPSV</sequence>
<evidence type="ECO:0000256" key="6">
    <source>
        <dbReference type="SAM" id="Phobius"/>
    </source>
</evidence>
<evidence type="ECO:0000256" key="4">
    <source>
        <dbReference type="ARBA" id="ARBA00022989"/>
    </source>
</evidence>
<dbReference type="OrthoDB" id="1641903at2759"/>
<dbReference type="InterPro" id="IPR006043">
    <property type="entry name" value="NCS2"/>
</dbReference>
<evidence type="ECO:0000256" key="5">
    <source>
        <dbReference type="ARBA" id="ARBA00023136"/>
    </source>
</evidence>
<dbReference type="PANTHER" id="PTHR11119">
    <property type="entry name" value="XANTHINE-URACIL / VITAMIN C PERMEASE FAMILY MEMBER"/>
    <property type="match status" value="1"/>
</dbReference>
<evidence type="ECO:0008006" key="9">
    <source>
        <dbReference type="Google" id="ProtNLM"/>
    </source>
</evidence>
<feature type="transmembrane region" description="Helical" evidence="6">
    <location>
        <begin position="46"/>
        <end position="65"/>
    </location>
</feature>
<accession>A0A8T3BG73</accession>
<dbReference type="SMR" id="A0A8T3BG73"/>
<evidence type="ECO:0000313" key="7">
    <source>
        <dbReference type="EMBL" id="KAI0510961.1"/>
    </source>
</evidence>
<feature type="transmembrane region" description="Helical" evidence="6">
    <location>
        <begin position="414"/>
        <end position="433"/>
    </location>
</feature>
<comment type="similarity">
    <text evidence="2">Belongs to the nucleobase:cation symporter-2 (NCS2) (TC 2.A.40) family.</text>
</comment>